<evidence type="ECO:0000313" key="4">
    <source>
        <dbReference type="EMBL" id="MCI4682548.1"/>
    </source>
</evidence>
<dbReference type="InterPro" id="IPR050362">
    <property type="entry name" value="Cation-dep_OMT"/>
</dbReference>
<keyword evidence="5" id="KW-1185">Reference proteome</keyword>
<dbReference type="Proteomes" id="UP001139104">
    <property type="component" value="Unassembled WGS sequence"/>
</dbReference>
<keyword evidence="1" id="KW-0489">Methyltransferase</keyword>
<name>A0ABS9Z4I5_9HYPH</name>
<dbReference type="Pfam" id="PF01596">
    <property type="entry name" value="Methyltransf_3"/>
    <property type="match status" value="1"/>
</dbReference>
<gene>
    <name evidence="4" type="ORF">K2U94_07200</name>
</gene>
<keyword evidence="2" id="KW-0808">Transferase</keyword>
<sequence>MTEKDWTAVDAYIIEKLSPPDAALDGALKRNRDAGLPSIDVSPAQGKLLHLLARLAGARRILEIGTLGGYSTIWLARALPDDGKIVTLEYSPAHAAVARENIQAAGQGAKLDLRVGPALESLPLLEKEGAVFDFVFIDADKRNNPDYLQWALRLARVGAAIVVDNVVREGRVLDAASDDLDIVGTRKFFDQAGAEKKLTATAIQTVGAKGWDGFAIGLVEKA</sequence>
<proteinExistence type="predicted"/>
<dbReference type="PANTHER" id="PTHR10509:SF14">
    <property type="entry name" value="CAFFEOYL-COA O-METHYLTRANSFERASE 3-RELATED"/>
    <property type="match status" value="1"/>
</dbReference>
<dbReference type="InterPro" id="IPR029063">
    <property type="entry name" value="SAM-dependent_MTases_sf"/>
</dbReference>
<dbReference type="RefSeq" id="WP_243066551.1">
    <property type="nucleotide sequence ID" value="NZ_JAIVFK010000004.1"/>
</dbReference>
<evidence type="ECO:0000313" key="5">
    <source>
        <dbReference type="Proteomes" id="UP001139104"/>
    </source>
</evidence>
<evidence type="ECO:0000256" key="3">
    <source>
        <dbReference type="ARBA" id="ARBA00022691"/>
    </source>
</evidence>
<reference evidence="4" key="1">
    <citation type="journal article" date="2022" name="ISME J.">
        <title>Identification of active gaseous-alkane degraders at natural gas seeps.</title>
        <authorList>
            <person name="Farhan Ul Haque M."/>
            <person name="Hernandez M."/>
            <person name="Crombie A.T."/>
            <person name="Murrell J.C."/>
        </authorList>
    </citation>
    <scope>NUCLEOTIDE SEQUENCE</scope>
    <source>
        <strain evidence="4">PC2</strain>
    </source>
</reference>
<dbReference type="CDD" id="cd02440">
    <property type="entry name" value="AdoMet_MTases"/>
    <property type="match status" value="1"/>
</dbReference>
<evidence type="ECO:0000256" key="2">
    <source>
        <dbReference type="ARBA" id="ARBA00022679"/>
    </source>
</evidence>
<evidence type="ECO:0000256" key="1">
    <source>
        <dbReference type="ARBA" id="ARBA00022603"/>
    </source>
</evidence>
<dbReference type="SUPFAM" id="SSF53335">
    <property type="entry name" value="S-adenosyl-L-methionine-dependent methyltransferases"/>
    <property type="match status" value="1"/>
</dbReference>
<comment type="caution">
    <text evidence="4">The sequence shown here is derived from an EMBL/GenBank/DDBJ whole genome shotgun (WGS) entry which is preliminary data.</text>
</comment>
<dbReference type="InterPro" id="IPR002935">
    <property type="entry name" value="SAM_O-MeTrfase"/>
</dbReference>
<organism evidence="4 5">
    <name type="scientific">Candidatus Rhodoblastus alkanivorans</name>
    <dbReference type="NCBI Taxonomy" id="2954117"/>
    <lineage>
        <taxon>Bacteria</taxon>
        <taxon>Pseudomonadati</taxon>
        <taxon>Pseudomonadota</taxon>
        <taxon>Alphaproteobacteria</taxon>
        <taxon>Hyphomicrobiales</taxon>
        <taxon>Rhodoblastaceae</taxon>
        <taxon>Rhodoblastus</taxon>
    </lineage>
</organism>
<keyword evidence="3" id="KW-0949">S-adenosyl-L-methionine</keyword>
<dbReference type="PROSITE" id="PS51682">
    <property type="entry name" value="SAM_OMT_I"/>
    <property type="match status" value="1"/>
</dbReference>
<dbReference type="EMBL" id="JAIVFP010000001">
    <property type="protein sequence ID" value="MCI4682548.1"/>
    <property type="molecule type" value="Genomic_DNA"/>
</dbReference>
<dbReference type="Gene3D" id="3.40.50.150">
    <property type="entry name" value="Vaccinia Virus protein VP39"/>
    <property type="match status" value="1"/>
</dbReference>
<accession>A0ABS9Z4I5</accession>
<dbReference type="PANTHER" id="PTHR10509">
    <property type="entry name" value="O-METHYLTRANSFERASE-RELATED"/>
    <property type="match status" value="1"/>
</dbReference>
<protein>
    <submittedName>
        <fullName evidence="4">O-methyltransferase</fullName>
    </submittedName>
</protein>